<feature type="domain" description="Flagellar hook-associated protein 2 C-terminal" evidence="7">
    <location>
        <begin position="223"/>
        <end position="449"/>
    </location>
</feature>
<dbReference type="eggNOG" id="COG1345">
    <property type="taxonomic scope" value="Bacteria"/>
</dbReference>
<gene>
    <name evidence="8" type="ORF">BJB45_19690</name>
</gene>
<dbReference type="NCBIfam" id="NF005955">
    <property type="entry name" value="PRK08032.1"/>
    <property type="match status" value="1"/>
</dbReference>
<comment type="caution">
    <text evidence="8">The sequence shown here is derived from an EMBL/GenBank/DDBJ whole genome shotgun (WGS) entry which is preliminary data.</text>
</comment>
<dbReference type="InterPro" id="IPR003481">
    <property type="entry name" value="FliD_N"/>
</dbReference>
<dbReference type="GO" id="GO:0005576">
    <property type="term" value="C:extracellular region"/>
    <property type="evidence" value="ECO:0007669"/>
    <property type="project" value="UniProtKB-SubCell"/>
</dbReference>
<dbReference type="GO" id="GO:0009424">
    <property type="term" value="C:bacterial-type flagellum hook"/>
    <property type="evidence" value="ECO:0007669"/>
    <property type="project" value="UniProtKB-UniRule"/>
</dbReference>
<dbReference type="Pfam" id="PF07196">
    <property type="entry name" value="Flagellin_IN"/>
    <property type="match status" value="1"/>
</dbReference>
<evidence type="ECO:0000256" key="3">
    <source>
        <dbReference type="ARBA" id="ARBA00023054"/>
    </source>
</evidence>
<comment type="similarity">
    <text evidence="1 5">Belongs to the FliD family.</text>
</comment>
<comment type="function">
    <text evidence="5">Required for morphogenesis and for the elongation of the flagellar filament by facilitating polymerization of the flagellin monomers at the tip of growing filament. Forms a capping structure, which prevents flagellin subunits (transported through the central channel of the flagellum) from leaking out without polymerization at the distal end.</text>
</comment>
<dbReference type="Pfam" id="PF02465">
    <property type="entry name" value="FliD_N"/>
    <property type="match status" value="1"/>
</dbReference>
<dbReference type="OrthoDB" id="5980200at2"/>
<proteinExistence type="inferred from homology"/>
<dbReference type="RefSeq" id="WP_021819345.1">
    <property type="nucleotide sequence ID" value="NZ_AVBC01000035.1"/>
</dbReference>
<dbReference type="Proteomes" id="UP000019113">
    <property type="component" value="Unassembled WGS sequence"/>
</dbReference>
<feature type="domain" description="Flagellar hook-associated protein 2 N-terminal" evidence="6">
    <location>
        <begin position="11"/>
        <end position="106"/>
    </location>
</feature>
<evidence type="ECO:0000256" key="4">
    <source>
        <dbReference type="ARBA" id="ARBA00023143"/>
    </source>
</evidence>
<dbReference type="Pfam" id="PF07195">
    <property type="entry name" value="FliD_C"/>
    <property type="match status" value="1"/>
</dbReference>
<accession>W1N6Q7</accession>
<evidence type="ECO:0000256" key="1">
    <source>
        <dbReference type="ARBA" id="ARBA00009764"/>
    </source>
</evidence>
<evidence type="ECO:0000259" key="7">
    <source>
        <dbReference type="Pfam" id="PF07195"/>
    </source>
</evidence>
<comment type="subcellular location">
    <subcellularLocation>
        <location evidence="5">Secreted</location>
    </subcellularLocation>
    <subcellularLocation>
        <location evidence="5">Bacterial flagellum</location>
    </subcellularLocation>
</comment>
<dbReference type="InterPro" id="IPR040026">
    <property type="entry name" value="FliD"/>
</dbReference>
<reference evidence="8 9" key="1">
    <citation type="submission" date="2013-08" db="EMBL/GenBank/DDBJ databases">
        <title>draft genome of Halomonas huanghegensis, strain BJGMM-B45T.</title>
        <authorList>
            <person name="Miao C."/>
            <person name="Wan Y."/>
            <person name="Jin W."/>
        </authorList>
    </citation>
    <scope>NUCLEOTIDE SEQUENCE [LARGE SCALE GENOMIC DNA]</scope>
    <source>
        <strain evidence="8 9">BJGMM-B45</strain>
    </source>
</reference>
<name>W1N6Q7_9GAMM</name>
<evidence type="ECO:0000313" key="8">
    <source>
        <dbReference type="EMBL" id="ERL50821.1"/>
    </source>
</evidence>
<keyword evidence="9" id="KW-1185">Reference proteome</keyword>
<dbReference type="GO" id="GO:0007155">
    <property type="term" value="P:cell adhesion"/>
    <property type="evidence" value="ECO:0007669"/>
    <property type="project" value="InterPro"/>
</dbReference>
<evidence type="ECO:0000259" key="6">
    <source>
        <dbReference type="Pfam" id="PF02465"/>
    </source>
</evidence>
<dbReference type="EMBL" id="AVBC01000035">
    <property type="protein sequence ID" value="ERL50821.1"/>
    <property type="molecule type" value="Genomic_DNA"/>
</dbReference>
<dbReference type="GO" id="GO:0071973">
    <property type="term" value="P:bacterial-type flagellum-dependent cell motility"/>
    <property type="evidence" value="ECO:0007669"/>
    <property type="project" value="TreeGrafter"/>
</dbReference>
<evidence type="ECO:0000313" key="9">
    <source>
        <dbReference type="Proteomes" id="UP000019113"/>
    </source>
</evidence>
<comment type="subunit">
    <text evidence="2 5">Homopentamer.</text>
</comment>
<dbReference type="AlphaFoldDB" id="W1N6Q7"/>
<dbReference type="KEGG" id="hhu:AR456_19855"/>
<dbReference type="InterPro" id="IPR010810">
    <property type="entry name" value="Flagellin_hook_IN_motif"/>
</dbReference>
<protein>
    <recommendedName>
        <fullName evidence="5">Flagellar hook-associated protein 2</fullName>
        <shortName evidence="5">HAP2</shortName>
    </recommendedName>
    <alternativeName>
        <fullName evidence="5">Flagellar cap protein</fullName>
    </alternativeName>
</protein>
<evidence type="ECO:0000256" key="2">
    <source>
        <dbReference type="ARBA" id="ARBA00011255"/>
    </source>
</evidence>
<dbReference type="InterPro" id="IPR010809">
    <property type="entry name" value="FliD_C"/>
</dbReference>
<sequence length="467" mass="48628">MPSISSLGIGSGLDLNGLLDQLEAAERKQLEPIAAKQNSYEAKISAYGKLESALSSFQDAVSKLKDPALFSSLSSSVEGDGITASDSSSAQAGRYEVSVTQLARSQSLATSGMAERDSQLGGGTLSLGVGGENVDIEISEENSSLEGIRDAINASDAGVSASIVNDGDPDTPYRLVLTSKETGSEASVSSMSFSASGSETGLESVLSFDATAATNAMEETVSARNAELTVNGIAISSPSNKVEGAIEGVTLTLNETGDNTIKVENDNFALRDAIKTFVSSYNNLQSTTDSLTSFDSESGAAGELLGDATLRNIDARLRNGLTSSAAAGSLNSLSDLGITLQLDGTLELDAEKLDDVITHQRGDLATFFSGTTDASGEPPAAGFATQLATTLGNILDDGGLLDNATTGFESRLETLDAQYLRTEKTINSTVERYRQQFGQLDTLIANMNQTSDYLTQQFDALNAQTGK</sequence>
<dbReference type="PANTHER" id="PTHR30288:SF0">
    <property type="entry name" value="FLAGELLAR HOOK-ASSOCIATED PROTEIN 2"/>
    <property type="match status" value="1"/>
</dbReference>
<dbReference type="PANTHER" id="PTHR30288">
    <property type="entry name" value="FLAGELLAR CAP/ASSEMBLY PROTEIN FLID"/>
    <property type="match status" value="1"/>
</dbReference>
<keyword evidence="4 5" id="KW-0975">Bacterial flagellum</keyword>
<dbReference type="STRING" id="1178482.AR456_19855"/>
<evidence type="ECO:0000256" key="5">
    <source>
        <dbReference type="RuleBase" id="RU362066"/>
    </source>
</evidence>
<organism evidence="8 9">
    <name type="scientific">Halomonas huangheensis</name>
    <dbReference type="NCBI Taxonomy" id="1178482"/>
    <lineage>
        <taxon>Bacteria</taxon>
        <taxon>Pseudomonadati</taxon>
        <taxon>Pseudomonadota</taxon>
        <taxon>Gammaproteobacteria</taxon>
        <taxon>Oceanospirillales</taxon>
        <taxon>Halomonadaceae</taxon>
        <taxon>Halomonas</taxon>
    </lineage>
</organism>
<dbReference type="PATRIC" id="fig|1178482.3.peg.2393"/>
<dbReference type="GO" id="GO:0009421">
    <property type="term" value="C:bacterial-type flagellum filament cap"/>
    <property type="evidence" value="ECO:0007669"/>
    <property type="project" value="InterPro"/>
</dbReference>
<keyword evidence="5" id="KW-0964">Secreted</keyword>
<keyword evidence="3" id="KW-0175">Coiled coil</keyword>